<feature type="transmembrane region" description="Helical" evidence="1">
    <location>
        <begin position="81"/>
        <end position="98"/>
    </location>
</feature>
<dbReference type="AlphaFoldDB" id="A0A975YFJ7"/>
<feature type="transmembrane region" description="Helical" evidence="1">
    <location>
        <begin position="12"/>
        <end position="35"/>
    </location>
</feature>
<name>A0A975YFJ7_9RHOB</name>
<dbReference type="EMBL" id="JAIMBW010000001">
    <property type="protein sequence ID" value="MBY4894781.1"/>
    <property type="molecule type" value="Genomic_DNA"/>
</dbReference>
<dbReference type="RefSeq" id="WP_257894288.1">
    <property type="nucleotide sequence ID" value="NZ_JAIMBW010000001.1"/>
</dbReference>
<evidence type="ECO:0000256" key="1">
    <source>
        <dbReference type="SAM" id="Phobius"/>
    </source>
</evidence>
<accession>A0A975YFJ7</accession>
<keyword evidence="1" id="KW-1133">Transmembrane helix</keyword>
<keyword evidence="3" id="KW-1185">Reference proteome</keyword>
<feature type="transmembrane region" description="Helical" evidence="1">
    <location>
        <begin position="118"/>
        <end position="138"/>
    </location>
</feature>
<dbReference type="Proteomes" id="UP000693972">
    <property type="component" value="Unassembled WGS sequence"/>
</dbReference>
<keyword evidence="1" id="KW-0812">Transmembrane</keyword>
<dbReference type="EMBL" id="CP078073">
    <property type="protein sequence ID" value="QXL87411.1"/>
    <property type="molecule type" value="Genomic_DNA"/>
</dbReference>
<organism evidence="2">
    <name type="scientific">Gymnodinialimonas phycosphaerae</name>
    <dbReference type="NCBI Taxonomy" id="2841589"/>
    <lineage>
        <taxon>Bacteria</taxon>
        <taxon>Pseudomonadati</taxon>
        <taxon>Pseudomonadota</taxon>
        <taxon>Alphaproteobacteria</taxon>
        <taxon>Rhodobacterales</taxon>
        <taxon>Paracoccaceae</taxon>
        <taxon>Gymnodinialimonas</taxon>
    </lineage>
</organism>
<proteinExistence type="predicted"/>
<evidence type="ECO:0000313" key="2">
    <source>
        <dbReference type="EMBL" id="QXL87411.1"/>
    </source>
</evidence>
<protein>
    <recommendedName>
        <fullName evidence="4">Transmembrane protein</fullName>
    </recommendedName>
</protein>
<sequence length="151" mass="16995">MEQEKPQLWRYGLRHVLGLFLSTVLLVIYLFLVTIADGWGSRFGNGFGGGVALLVWAIVPTVAVGRLFARREARMMGWGEALRIAFPASVLLSVFIIWTGLGMRSDRPELRLSDGQFWLLHVGYIVVAFGFFTGALWLRARLEARRLRGEA</sequence>
<evidence type="ECO:0008006" key="4">
    <source>
        <dbReference type="Google" id="ProtNLM"/>
    </source>
</evidence>
<evidence type="ECO:0000313" key="3">
    <source>
        <dbReference type="Proteomes" id="UP000693972"/>
    </source>
</evidence>
<feature type="transmembrane region" description="Helical" evidence="1">
    <location>
        <begin position="47"/>
        <end position="69"/>
    </location>
</feature>
<gene>
    <name evidence="2" type="ORF">KUL25_18650</name>
</gene>
<reference evidence="2 3" key="1">
    <citation type="submission" date="2021-07" db="EMBL/GenBank/DDBJ databases">
        <title>Karlodiniumbacter phycospheric gen. nov., sp. nov., a phycosphere bacterium isolated from karlodinium veneficum.</title>
        <authorList>
            <person name="Peng Y."/>
            <person name="Jiang L."/>
            <person name="Lee J."/>
        </authorList>
    </citation>
    <scope>NUCLEOTIDE SEQUENCE</scope>
    <source>
        <strain evidence="2 3">N5</strain>
    </source>
</reference>
<keyword evidence="1" id="KW-0472">Membrane</keyword>